<sequence length="183" mass="18874">MPGQQHALRTKGAARGRDGEEPGRCMRCPDPSEHETCLHPAHRPAVTAHWPDHATQRAAPPLYGVGREGACSSPLPVRIRGAGGAGCPAPPRTARGTCSRLRGGRRHWVPAWLSRSSGTAPCAAAVCPSLASRRPPAGLLGAGAAAQRPARGQAQHTPAPHLPPALEPAVSAPHPPAKCGSHV</sequence>
<evidence type="ECO:0000313" key="2">
    <source>
        <dbReference type="EMBL" id="KAJ1186148.1"/>
    </source>
</evidence>
<dbReference type="Proteomes" id="UP001066276">
    <property type="component" value="Chromosome 3_1"/>
</dbReference>
<comment type="caution">
    <text evidence="2">The sequence shown here is derived from an EMBL/GenBank/DDBJ whole genome shotgun (WGS) entry which is preliminary data.</text>
</comment>
<feature type="region of interest" description="Disordered" evidence="1">
    <location>
        <begin position="1"/>
        <end position="24"/>
    </location>
</feature>
<proteinExistence type="predicted"/>
<feature type="region of interest" description="Disordered" evidence="1">
    <location>
        <begin position="138"/>
        <end position="183"/>
    </location>
</feature>
<feature type="compositionally biased region" description="Basic and acidic residues" evidence="1">
    <location>
        <begin position="15"/>
        <end position="24"/>
    </location>
</feature>
<dbReference type="AlphaFoldDB" id="A0AAV7UB92"/>
<dbReference type="EMBL" id="JANPWB010000005">
    <property type="protein sequence ID" value="KAJ1186148.1"/>
    <property type="molecule type" value="Genomic_DNA"/>
</dbReference>
<feature type="compositionally biased region" description="Low complexity" evidence="1">
    <location>
        <begin position="138"/>
        <end position="159"/>
    </location>
</feature>
<protein>
    <submittedName>
        <fullName evidence="2">Uncharacterized protein</fullName>
    </submittedName>
</protein>
<evidence type="ECO:0000256" key="1">
    <source>
        <dbReference type="SAM" id="MobiDB-lite"/>
    </source>
</evidence>
<accession>A0AAV7UB92</accession>
<organism evidence="2 3">
    <name type="scientific">Pleurodeles waltl</name>
    <name type="common">Iberian ribbed newt</name>
    <dbReference type="NCBI Taxonomy" id="8319"/>
    <lineage>
        <taxon>Eukaryota</taxon>
        <taxon>Metazoa</taxon>
        <taxon>Chordata</taxon>
        <taxon>Craniata</taxon>
        <taxon>Vertebrata</taxon>
        <taxon>Euteleostomi</taxon>
        <taxon>Amphibia</taxon>
        <taxon>Batrachia</taxon>
        <taxon>Caudata</taxon>
        <taxon>Salamandroidea</taxon>
        <taxon>Salamandridae</taxon>
        <taxon>Pleurodelinae</taxon>
        <taxon>Pleurodeles</taxon>
    </lineage>
</organism>
<reference evidence="2" key="1">
    <citation type="journal article" date="2022" name="bioRxiv">
        <title>Sequencing and chromosome-scale assembly of the giantPleurodeles waltlgenome.</title>
        <authorList>
            <person name="Brown T."/>
            <person name="Elewa A."/>
            <person name="Iarovenko S."/>
            <person name="Subramanian E."/>
            <person name="Araus A.J."/>
            <person name="Petzold A."/>
            <person name="Susuki M."/>
            <person name="Suzuki K.-i.T."/>
            <person name="Hayashi T."/>
            <person name="Toyoda A."/>
            <person name="Oliveira C."/>
            <person name="Osipova E."/>
            <person name="Leigh N.D."/>
            <person name="Simon A."/>
            <person name="Yun M.H."/>
        </authorList>
    </citation>
    <scope>NUCLEOTIDE SEQUENCE</scope>
    <source>
        <strain evidence="2">20211129_DDA</strain>
        <tissue evidence="2">Liver</tissue>
    </source>
</reference>
<evidence type="ECO:0000313" key="3">
    <source>
        <dbReference type="Proteomes" id="UP001066276"/>
    </source>
</evidence>
<name>A0AAV7UB92_PLEWA</name>
<gene>
    <name evidence="2" type="ORF">NDU88_002931</name>
</gene>
<keyword evidence="3" id="KW-1185">Reference proteome</keyword>